<dbReference type="Pfam" id="PF12733">
    <property type="entry name" value="Cadherin-like"/>
    <property type="match status" value="3"/>
</dbReference>
<feature type="compositionally biased region" description="Acidic residues" evidence="2">
    <location>
        <begin position="1257"/>
        <end position="1273"/>
    </location>
</feature>
<feature type="region of interest" description="Disordered" evidence="2">
    <location>
        <begin position="1252"/>
        <end position="1276"/>
    </location>
</feature>
<evidence type="ECO:0000256" key="2">
    <source>
        <dbReference type="SAM" id="MobiDB-lite"/>
    </source>
</evidence>
<evidence type="ECO:0000313" key="9">
    <source>
        <dbReference type="Proteomes" id="UP000676456"/>
    </source>
</evidence>
<accession>A0A942UML7</accession>
<feature type="domain" description="FIMAH" evidence="7">
    <location>
        <begin position="1280"/>
        <end position="1358"/>
    </location>
</feature>
<dbReference type="Pfam" id="PF00149">
    <property type="entry name" value="Metallophos"/>
    <property type="match status" value="1"/>
</dbReference>
<dbReference type="SUPFAM" id="SSF56300">
    <property type="entry name" value="Metallo-dependent phosphatases"/>
    <property type="match status" value="1"/>
</dbReference>
<feature type="domain" description="Cadherin-like beta-sandwich-like" evidence="5">
    <location>
        <begin position="437"/>
        <end position="517"/>
    </location>
</feature>
<feature type="domain" description="Purple acid phosphatase N-terminal" evidence="6">
    <location>
        <begin position="41"/>
        <end position="114"/>
    </location>
</feature>
<dbReference type="InterPro" id="IPR025883">
    <property type="entry name" value="Cadherin-like_domain"/>
</dbReference>
<sequence>MKKNVVSIISKIFLITMLLANVQVFGPPMNSDVAYAAEQADQIHYTITGPNSVTFSWHKGSDVIRYGKTSNYDHEVRAGEPDITPRSSPGPWREAKLVNLEPDTEYHYSIGDGPDFTFKTAPVHGSSGFSIVATGDIGSSANYDSAVPMNKLIKSLDPDMYIGLGDYTYANAGPPDYSQESVNQYFNDVMEWSREIPFMPIWGNHEWDVQEWDDLRNYKGRFDLPNSRTEATSPAISCCGKDWYWFDYGNTRFIAMTEPYAGSSTWNNWKTQAEPLFEQAENDPDIKFIVTLTHRQAWSTGYRDSDMSLQNIIRDLANKYPKFILNLSGHDHHYERTTQDITDGVVTIISGAGGAGLHIPGKDDCLWKQCPAPDWSAKRFFHYGVVKLDFEENEIKGQFVCGPPGGGINDVDCEIGEVIDEFVVKTRTPEKEESPSLSDIRVDGNTVSGFKPSQYEYKINVPNAATSVTVTAKLQSNADAKLEVQGGDSLKEGKNTVTVTVTPINGEKETYTINVHRASPHSGEGLEGAGTAIDPYIVMTADDLNNIRKNVTAHYKIGADIDLSKFDAGDGLGWKPIGDSNNIFSGSLDGNGYIINGLTINRNQDEVGLFGYVSNPTIKNISLENVKIKGKSNVGAIAGLMNSSSGGLIENSYATGEVTGTSAIGGLVGDLQHSRIFNSYAKVRVNGTSNAGGLVGRTSSSAAAGNINFTYAAGEVTNGGGLIGSTSSVAVTNSYWDKEIGPAKSAGGDGKITKEMQQQKTFVNWNFGMIWDIDEEKDYPQLKVLRQESKANARLLGLELNGKPLNNFNPNQLDYKVSVPNNENKAILSAILLADPNSSVEISGAGKLNDGENLIQAKVIAQDGSELVYSVTVIRDESEASPNRYLKELKVDGKQVEGFSQERLNYTVHVPYETTSLSFAAEKDDQGATLETKALGTLKLENGMLKDLNVGDNTVTMKVTAEDGSKHLYILLIVRGPYILKPEEIMEGEGTGANPYIVVTPIHLDGIRRDKGAYYKLGADIDLTNFDKNNDGKGFMPISDGTSGGSFMGTLDGNGYKIKGLTINRPEMDHVGLFGYIYYSATLKNIWLEDVNIIGRNYVGSITSYLNPSSGQRGTYDKWYATGSVQGENNVGGLIGGTQTYDPTITNIAAVVDVTGTGTSVGGLIGALNGGKLTNAYSAGKVSSNGGGLIGTISRSPEVISSYWDIEASNNPKSEGGIGKSTEDMKKQETYVDWDFDTVWKMDGNKGYPILQLPNVDEGEEPGEPGEEQEEPGEQLPSIQTIRSEVIGYISSGDLSGPLVNQLKNRLDQAEHQLNKGSTKQAAKKMKDFLEHLNNPAMKKHVSKEAKDELNKQVNELLHTW</sequence>
<dbReference type="PANTHER" id="PTHR22953">
    <property type="entry name" value="ACID PHOSPHATASE RELATED"/>
    <property type="match status" value="1"/>
</dbReference>
<dbReference type="Pfam" id="PF16656">
    <property type="entry name" value="Pur_ac_phosph_N"/>
    <property type="match status" value="1"/>
</dbReference>
<name>A0A942UML7_9BACI</name>
<dbReference type="SUPFAM" id="SSF49363">
    <property type="entry name" value="Purple acid phosphatase, N-terminal domain"/>
    <property type="match status" value="1"/>
</dbReference>
<dbReference type="InterPro" id="IPR029052">
    <property type="entry name" value="Metallo-depent_PP-like"/>
</dbReference>
<evidence type="ECO:0000259" key="5">
    <source>
        <dbReference type="Pfam" id="PF12733"/>
    </source>
</evidence>
<evidence type="ECO:0000259" key="4">
    <source>
        <dbReference type="Pfam" id="PF00149"/>
    </source>
</evidence>
<protein>
    <submittedName>
        <fullName evidence="8">Cadherin-like beta sandwich domain-containing protein</fullName>
    </submittedName>
</protein>
<dbReference type="InterPro" id="IPR054470">
    <property type="entry name" value="FIMAH_dom"/>
</dbReference>
<feature type="chain" id="PRO_5039125651" evidence="3">
    <location>
        <begin position="23"/>
        <end position="1361"/>
    </location>
</feature>
<keyword evidence="9" id="KW-1185">Reference proteome</keyword>
<dbReference type="InterPro" id="IPR008963">
    <property type="entry name" value="Purple_acid_Pase-like_N"/>
</dbReference>
<dbReference type="Gene3D" id="2.160.20.110">
    <property type="match status" value="2"/>
</dbReference>
<evidence type="ECO:0000313" key="8">
    <source>
        <dbReference type="EMBL" id="MBS4224226.1"/>
    </source>
</evidence>
<dbReference type="Pfam" id="PF22888">
    <property type="entry name" value="FIMAH"/>
    <property type="match status" value="1"/>
</dbReference>
<organism evidence="8 9">
    <name type="scientific">Lederbergia citrea</name>
    <dbReference type="NCBI Taxonomy" id="2833581"/>
    <lineage>
        <taxon>Bacteria</taxon>
        <taxon>Bacillati</taxon>
        <taxon>Bacillota</taxon>
        <taxon>Bacilli</taxon>
        <taxon>Bacillales</taxon>
        <taxon>Bacillaceae</taxon>
        <taxon>Lederbergia</taxon>
    </lineage>
</organism>
<dbReference type="Gene3D" id="2.60.40.380">
    <property type="entry name" value="Purple acid phosphatase-like, N-terminal"/>
    <property type="match status" value="1"/>
</dbReference>
<evidence type="ECO:0000259" key="6">
    <source>
        <dbReference type="Pfam" id="PF16656"/>
    </source>
</evidence>
<comment type="caution">
    <text evidence="8">The sequence shown here is derived from an EMBL/GenBank/DDBJ whole genome shotgun (WGS) entry which is preliminary data.</text>
</comment>
<feature type="domain" description="Cadherin-like beta-sandwich-like" evidence="5">
    <location>
        <begin position="804"/>
        <end position="875"/>
    </location>
</feature>
<dbReference type="GO" id="GO:0046872">
    <property type="term" value="F:metal ion binding"/>
    <property type="evidence" value="ECO:0007669"/>
    <property type="project" value="InterPro"/>
</dbReference>
<dbReference type="GO" id="GO:0003993">
    <property type="term" value="F:acid phosphatase activity"/>
    <property type="evidence" value="ECO:0007669"/>
    <property type="project" value="InterPro"/>
</dbReference>
<feature type="domain" description="Cadherin-like beta-sandwich-like" evidence="5">
    <location>
        <begin position="887"/>
        <end position="975"/>
    </location>
</feature>
<dbReference type="Gene3D" id="3.60.21.10">
    <property type="match status" value="1"/>
</dbReference>
<gene>
    <name evidence="8" type="ORF">KHA91_16015</name>
</gene>
<dbReference type="InterPro" id="IPR039331">
    <property type="entry name" value="PAPs-like"/>
</dbReference>
<proteinExistence type="predicted"/>
<feature type="signal peptide" evidence="3">
    <location>
        <begin position="1"/>
        <end position="22"/>
    </location>
</feature>
<dbReference type="Proteomes" id="UP000676456">
    <property type="component" value="Unassembled WGS sequence"/>
</dbReference>
<dbReference type="RefSeq" id="WP_213099256.1">
    <property type="nucleotide sequence ID" value="NZ_JAGYPN010000003.1"/>
</dbReference>
<feature type="domain" description="Calcineurin-like phosphoesterase" evidence="4">
    <location>
        <begin position="130"/>
        <end position="334"/>
    </location>
</feature>
<dbReference type="PANTHER" id="PTHR22953:SF153">
    <property type="entry name" value="PURPLE ACID PHOSPHATASE"/>
    <property type="match status" value="1"/>
</dbReference>
<evidence type="ECO:0000256" key="1">
    <source>
        <dbReference type="ARBA" id="ARBA00022729"/>
    </source>
</evidence>
<reference evidence="8 9" key="1">
    <citation type="submission" date="2021-05" db="EMBL/GenBank/DDBJ databases">
        <title>Novel Bacillus species.</title>
        <authorList>
            <person name="Liu G."/>
        </authorList>
    </citation>
    <scope>NUCLEOTIDE SEQUENCE [LARGE SCALE GENOMIC DNA]</scope>
    <source>
        <strain evidence="8 9">FJAT-49682</strain>
    </source>
</reference>
<dbReference type="InterPro" id="IPR004843">
    <property type="entry name" value="Calcineurin-like_PHP"/>
</dbReference>
<evidence type="ECO:0000256" key="3">
    <source>
        <dbReference type="SAM" id="SignalP"/>
    </source>
</evidence>
<keyword evidence="1 3" id="KW-0732">Signal</keyword>
<evidence type="ECO:0000259" key="7">
    <source>
        <dbReference type="Pfam" id="PF22888"/>
    </source>
</evidence>
<dbReference type="EMBL" id="JAGYPN010000003">
    <property type="protein sequence ID" value="MBS4224226.1"/>
    <property type="molecule type" value="Genomic_DNA"/>
</dbReference>
<dbReference type="InterPro" id="IPR015914">
    <property type="entry name" value="PAPs_N"/>
</dbReference>